<protein>
    <recommendedName>
        <fullName evidence="3">Heavy metal-binding domain-containing protein</fullName>
    </recommendedName>
</protein>
<dbReference type="AlphaFoldDB" id="A0A6C0EXP0"/>
<dbReference type="InterPro" id="IPR035439">
    <property type="entry name" value="UPF0145_dom_sf"/>
</dbReference>
<dbReference type="InterPro" id="IPR002765">
    <property type="entry name" value="UPF0145_YbjQ-like"/>
</dbReference>
<evidence type="ECO:0000313" key="2">
    <source>
        <dbReference type="EMBL" id="QHT33059.1"/>
    </source>
</evidence>
<accession>A0A6C0EXP0</accession>
<reference evidence="2" key="1">
    <citation type="journal article" date="2020" name="Nature">
        <title>Giant virus diversity and host interactions through global metagenomics.</title>
        <authorList>
            <person name="Schulz F."/>
            <person name="Roux S."/>
            <person name="Paez-Espino D."/>
            <person name="Jungbluth S."/>
            <person name="Walsh D.A."/>
            <person name="Denef V.J."/>
            <person name="McMahon K.D."/>
            <person name="Konstantinidis K.T."/>
            <person name="Eloe-Fadrosh E.A."/>
            <person name="Kyrpides N.C."/>
            <person name="Woyke T."/>
        </authorList>
    </citation>
    <scope>NUCLEOTIDE SEQUENCE</scope>
    <source>
        <strain evidence="2">GVMAG-M-3300009161-34</strain>
    </source>
</reference>
<name>A0A6C0EXP0_9ZZZZ</name>
<dbReference type="EMBL" id="MN738957">
    <property type="protein sequence ID" value="QHT33059.1"/>
    <property type="molecule type" value="Genomic_DNA"/>
</dbReference>
<dbReference type="Pfam" id="PF01906">
    <property type="entry name" value="YbjQ_1"/>
    <property type="match status" value="1"/>
</dbReference>
<evidence type="ECO:0008006" key="3">
    <source>
        <dbReference type="Google" id="ProtNLM"/>
    </source>
</evidence>
<dbReference type="SUPFAM" id="SSF117782">
    <property type="entry name" value="YbjQ-like"/>
    <property type="match status" value="1"/>
</dbReference>
<proteinExistence type="predicted"/>
<organism evidence="2">
    <name type="scientific">viral metagenome</name>
    <dbReference type="NCBI Taxonomy" id="1070528"/>
    <lineage>
        <taxon>unclassified sequences</taxon>
        <taxon>metagenomes</taxon>
        <taxon>organismal metagenomes</taxon>
    </lineage>
</organism>
<sequence>MPGMRIITLNTLDDNKYTPLGMVRGTIVHSVSFFRDILGNVTGLFGGKNSAINTKIDDVYAQAIEELEAYTQKNYPTATSIAGVEISLTEMREFIICVATGTAVIEANKRPNPAPIQNPNQILKSNPMPQMRLPHVAMGGRKVKTKRVSHKPRKSRRHRR</sequence>
<feature type="region of interest" description="Disordered" evidence="1">
    <location>
        <begin position="139"/>
        <end position="160"/>
    </location>
</feature>
<dbReference type="Gene3D" id="3.30.110.70">
    <property type="entry name" value="Hypothetical protein apc22750. Chain B"/>
    <property type="match status" value="1"/>
</dbReference>
<feature type="compositionally biased region" description="Basic residues" evidence="1">
    <location>
        <begin position="141"/>
        <end position="160"/>
    </location>
</feature>
<evidence type="ECO:0000256" key="1">
    <source>
        <dbReference type="SAM" id="MobiDB-lite"/>
    </source>
</evidence>